<dbReference type="GO" id="GO:0016020">
    <property type="term" value="C:membrane"/>
    <property type="evidence" value="ECO:0007669"/>
    <property type="project" value="UniProtKB-SubCell"/>
</dbReference>
<evidence type="ECO:0000256" key="2">
    <source>
        <dbReference type="ARBA" id="ARBA00022692"/>
    </source>
</evidence>
<accession>Q9DST7</accession>
<protein>
    <submittedName>
        <fullName evidence="6">Uncharacterized protein</fullName>
    </submittedName>
</protein>
<evidence type="ECO:0000256" key="4">
    <source>
        <dbReference type="ARBA" id="ARBA00023136"/>
    </source>
</evidence>
<keyword evidence="4 5" id="KW-0472">Membrane</keyword>
<dbReference type="EMBL" id="AJ279815">
    <property type="protein sequence ID" value="CAC19148.1"/>
    <property type="molecule type" value="Genomic_DNA"/>
</dbReference>
<comment type="subcellular location">
    <subcellularLocation>
        <location evidence="1">Membrane</location>
    </subcellularLocation>
</comment>
<keyword evidence="3 5" id="KW-1133">Transmembrane helix</keyword>
<reference evidence="6" key="2">
    <citation type="submission" date="2001-05" db="EMBL/GenBank/DDBJ databases">
        <authorList>
            <person name="Bigot Y."/>
        </authorList>
    </citation>
    <scope>NUCLEOTIDE SEQUENCE</scope>
</reference>
<organism evidence="6">
    <name type="scientific">Diadromus pulchellus ascovirus 4a</name>
    <dbReference type="NCBI Taxonomy" id="158683"/>
    <lineage>
        <taxon>Viruses</taxon>
        <taxon>Varidnaviria</taxon>
        <taxon>Bamfordvirae</taxon>
        <taxon>Nucleocytoviricota</taxon>
        <taxon>Megaviricetes</taxon>
        <taxon>Pimascovirales</taxon>
        <taxon>Pimascovirales incertae sedis</taxon>
        <taxon>Ascoviridae</taxon>
        <taxon>Toursvirus</taxon>
        <taxon>Toursvirus dptv1a</taxon>
    </lineage>
</organism>
<keyword evidence="2 5" id="KW-0812">Transmembrane</keyword>
<feature type="transmembrane region" description="Helical" evidence="5">
    <location>
        <begin position="413"/>
        <end position="432"/>
    </location>
</feature>
<name>Q9DST7_9VIRU</name>
<evidence type="ECO:0000313" key="6">
    <source>
        <dbReference type="EMBL" id="CAC19148.1"/>
    </source>
</evidence>
<proteinExistence type="predicted"/>
<feature type="transmembrane region" description="Helical" evidence="5">
    <location>
        <begin position="192"/>
        <end position="213"/>
    </location>
</feature>
<dbReference type="InterPro" id="IPR003472">
    <property type="entry name" value="Virion_mem_poxvirus_L1"/>
</dbReference>
<dbReference type="Pfam" id="PF02442">
    <property type="entry name" value="L1R_F9L"/>
    <property type="match status" value="1"/>
</dbReference>
<evidence type="ECO:0000256" key="3">
    <source>
        <dbReference type="ARBA" id="ARBA00022989"/>
    </source>
</evidence>
<sequence>MGSAISTNSTRIVMKAVTEVANTNIQKAYSDNNQSIVVKIENTGGDVNINNVTFTQRVNVNVGNLLNALTNSTNNEVLNEKLKQSAMSLVEGLNLAQLAASTNVVNQIINNLVTIKNRSINECKNSTTKTFSLDVRNTGGNVNVRDLDIDQDSSTVFKCIQDSKSTADLRRQTDVLIDGLASSKAQGLDTRWLVIGGVALFALLGVGGTFIGAKVIGPVIASPELLASTSDTTNSRSPRTQLIKTNKWVKSLKNATPTATFTPAQILSKYKKSAENLTDDEILGLGQADVYELLEGTVRLYKSAKPRDAYDAPDDDLGPVALEIIDPVDNTRGISVKLQNRTALNHNFANPVLNILNKREDMKAAGDVAGQYDQSTHTVSVFKFDDPTFTSNVPASVVMIKPEKPKGPVNKQLVYIGYALLATGMVATIMSFRGNGGGTRS</sequence>
<evidence type="ECO:0000256" key="5">
    <source>
        <dbReference type="SAM" id="Phobius"/>
    </source>
</evidence>
<reference evidence="6" key="1">
    <citation type="journal article" date="2000" name="J. Gen. Virol.">
        <title>Phylogenetic position of the Diadromus pulchellus ascovirus DNA polymerase among viruses with large double-stranded DNA genomes.</title>
        <authorList>
            <person name="Stasiak K."/>
            <person name="Demattei M.V."/>
            <person name="Federici B.A."/>
            <person name="Bigot Y."/>
        </authorList>
    </citation>
    <scope>NUCLEOTIDE SEQUENCE</scope>
</reference>
<evidence type="ECO:0000256" key="1">
    <source>
        <dbReference type="ARBA" id="ARBA00004370"/>
    </source>
</evidence>